<feature type="domain" description="N-acetyltransferase" evidence="1">
    <location>
        <begin position="3"/>
        <end position="149"/>
    </location>
</feature>
<keyword evidence="3" id="KW-1185">Reference proteome</keyword>
<keyword evidence="2" id="KW-0808">Transferase</keyword>
<evidence type="ECO:0000313" key="3">
    <source>
        <dbReference type="Proteomes" id="UP001569414"/>
    </source>
</evidence>
<keyword evidence="2" id="KW-0012">Acyltransferase</keyword>
<dbReference type="RefSeq" id="WP_371844813.1">
    <property type="nucleotide sequence ID" value="NZ_JBGMEL010000025.1"/>
</dbReference>
<organism evidence="2 3">
    <name type="scientific">Microbulbifer echini</name>
    <dbReference type="NCBI Taxonomy" id="1529067"/>
    <lineage>
        <taxon>Bacteria</taxon>
        <taxon>Pseudomonadati</taxon>
        <taxon>Pseudomonadota</taxon>
        <taxon>Gammaproteobacteria</taxon>
        <taxon>Cellvibrionales</taxon>
        <taxon>Microbulbiferaceae</taxon>
        <taxon>Microbulbifer</taxon>
    </lineage>
</organism>
<reference evidence="2 3" key="1">
    <citation type="submission" date="2024-08" db="EMBL/GenBank/DDBJ databases">
        <authorList>
            <person name="Ishaq N."/>
        </authorList>
    </citation>
    <scope>NUCLEOTIDE SEQUENCE [LARGE SCALE GENOMIC DNA]</scope>
    <source>
        <strain evidence="2 3">JCM 30400</strain>
    </source>
</reference>
<dbReference type="InterPro" id="IPR000182">
    <property type="entry name" value="GNAT_dom"/>
</dbReference>
<evidence type="ECO:0000259" key="1">
    <source>
        <dbReference type="PROSITE" id="PS51186"/>
    </source>
</evidence>
<dbReference type="CDD" id="cd04301">
    <property type="entry name" value="NAT_SF"/>
    <property type="match status" value="1"/>
</dbReference>
<protein>
    <submittedName>
        <fullName evidence="2">GNAT family N-acetyltransferase</fullName>
        <ecNumber evidence="2">2.3.1.-</ecNumber>
    </submittedName>
</protein>
<dbReference type="InterPro" id="IPR016181">
    <property type="entry name" value="Acyl_CoA_acyltransferase"/>
</dbReference>
<comment type="caution">
    <text evidence="2">The sequence shown here is derived from an EMBL/GenBank/DDBJ whole genome shotgun (WGS) entry which is preliminary data.</text>
</comment>
<evidence type="ECO:0000313" key="2">
    <source>
        <dbReference type="EMBL" id="MFA0792442.1"/>
    </source>
</evidence>
<accession>A0ABV4NSS0</accession>
<dbReference type="EC" id="2.3.1.-" evidence="2"/>
<dbReference type="GO" id="GO:0016746">
    <property type="term" value="F:acyltransferase activity"/>
    <property type="evidence" value="ECO:0007669"/>
    <property type="project" value="UniProtKB-KW"/>
</dbReference>
<proteinExistence type="predicted"/>
<dbReference type="Pfam" id="PF00583">
    <property type="entry name" value="Acetyltransf_1"/>
    <property type="match status" value="1"/>
</dbReference>
<name>A0ABV4NSS0_9GAMM</name>
<dbReference type="EMBL" id="JBGMEL010000025">
    <property type="protein sequence ID" value="MFA0792442.1"/>
    <property type="molecule type" value="Genomic_DNA"/>
</dbReference>
<dbReference type="Gene3D" id="3.40.630.30">
    <property type="match status" value="1"/>
</dbReference>
<dbReference type="SUPFAM" id="SSF55729">
    <property type="entry name" value="Acyl-CoA N-acyltransferases (Nat)"/>
    <property type="match status" value="1"/>
</dbReference>
<dbReference type="Proteomes" id="UP001569414">
    <property type="component" value="Unassembled WGS sequence"/>
</dbReference>
<sequence>MEVTIKPVDKKNWKDIIKLKVSDNQAGFVASNIYSLAEAAYGESSVPLGVFHHNQAVGFIMYESLDYEGKEGEYNIFRFMVDKDHQNKGVGRLALQRVVADISSMPNCKRITICYLPNNSVAKSFYQSVGFSEVGLDESGEMIAEIKNK</sequence>
<dbReference type="PROSITE" id="PS51186">
    <property type="entry name" value="GNAT"/>
    <property type="match status" value="1"/>
</dbReference>
<gene>
    <name evidence="2" type="ORF">ACCI51_18035</name>
</gene>